<gene>
    <name evidence="1" type="primary">cas7d</name>
    <name evidence="1" type="ORF">PJF56_15435</name>
</gene>
<sequence length="366" mass="41802">MTNNNIAQINSLQEYAKYFVSNIPKTPMGKYASIIMLRETKSYAIFTTEGGQQQDIERTQAGLTHSDPMDRLVMFKRKQVAPERRTGKALMRQYGVFPYAIISKDKKFERVVYGEDAKKKDKTTDDCYLTAGLCGHCTDCMTYGYAAIEGEGSRRSRVITDSCFSVRPYALIQKGLKFNVIDEKTQTSGTITEYDYTSPEVFLPSVVTTVDLTMDEFVYILINLMRTTRYGKESTRQGFMRNHILAVAFSDMELFSNLEFSQCFYDAFESDENIDLLKVFLSKQNFDDHIPAVIQTLTEDLNGRLQIITNSNYLEKFGDTQPNNWVDGLDQILSETRNLSKDESSLTEFLRELNTQSVSFASEISK</sequence>
<comment type="caution">
    <text evidence="1">The sequence shown here is derived from an EMBL/GenBank/DDBJ whole genome shotgun (WGS) entry which is preliminary data.</text>
</comment>
<dbReference type="RefSeq" id="WP_283763557.1">
    <property type="nucleotide sequence ID" value="NZ_JAQPOK010000113.1"/>
</dbReference>
<evidence type="ECO:0000313" key="2">
    <source>
        <dbReference type="Proteomes" id="UP001231370"/>
    </source>
</evidence>
<name>A0ABT7BM41_9CYAN</name>
<protein>
    <submittedName>
        <fullName evidence="1">Type I-D CRISPR-associated protein Cas7/Csc2</fullName>
    </submittedName>
</protein>
<accession>A0ABT7BM41</accession>
<dbReference type="InterPro" id="IPR017574">
    <property type="entry name" value="CRISPR-assoc_prot_Cas7/Csc2"/>
</dbReference>
<evidence type="ECO:0000313" key="1">
    <source>
        <dbReference type="EMBL" id="MDJ1180256.1"/>
    </source>
</evidence>
<proteinExistence type="predicted"/>
<keyword evidence="2" id="KW-1185">Reference proteome</keyword>
<organism evidence="1 2">
    <name type="scientific">Roseofilum halophilum BLCC-M91</name>
    <dbReference type="NCBI Taxonomy" id="3022259"/>
    <lineage>
        <taxon>Bacteria</taxon>
        <taxon>Bacillati</taxon>
        <taxon>Cyanobacteriota</taxon>
        <taxon>Cyanophyceae</taxon>
        <taxon>Desertifilales</taxon>
        <taxon>Desertifilaceae</taxon>
        <taxon>Roseofilum</taxon>
        <taxon>Roseofilum halophilum</taxon>
    </lineage>
</organism>
<reference evidence="1 2" key="1">
    <citation type="submission" date="2023-01" db="EMBL/GenBank/DDBJ databases">
        <title>Novel diversity within Roseofilum (Cyanobacteria; Desertifilaceae) from marine benthic mats with descriptions of four novel species.</title>
        <authorList>
            <person name="Wang Y."/>
            <person name="Berthold D.E."/>
            <person name="Hu J."/>
            <person name="Lefler F.W."/>
            <person name="Laughinghouse H.D. IV."/>
        </authorList>
    </citation>
    <scope>NUCLEOTIDE SEQUENCE [LARGE SCALE GENOMIC DNA]</scope>
    <source>
        <strain evidence="1 2">BLCC-M91</strain>
    </source>
</reference>
<dbReference type="Proteomes" id="UP001231370">
    <property type="component" value="Unassembled WGS sequence"/>
</dbReference>
<dbReference type="EMBL" id="JAQPOK010000113">
    <property type="protein sequence ID" value="MDJ1180256.1"/>
    <property type="molecule type" value="Genomic_DNA"/>
</dbReference>
<dbReference type="Pfam" id="PF18320">
    <property type="entry name" value="Csc2"/>
    <property type="match status" value="1"/>
</dbReference>
<dbReference type="NCBIfam" id="TIGR03157">
    <property type="entry name" value="cas_Csc2"/>
    <property type="match status" value="1"/>
</dbReference>